<proteinExistence type="predicted"/>
<reference evidence="6" key="1">
    <citation type="submission" date="2018-12" db="EMBL/GenBank/DDBJ databases">
        <title>Tengunoibacter tsumagoiensis gen. nov., sp. nov., Dictyobacter kobayashii sp. nov., D. alpinus sp. nov., and D. joshuensis sp. nov. and description of Dictyobacteraceae fam. nov. within the order Ktedonobacterales isolated from Tengu-no-mugimeshi.</title>
        <authorList>
            <person name="Wang C.M."/>
            <person name="Zheng Y."/>
            <person name="Sakai Y."/>
            <person name="Toyoda A."/>
            <person name="Minakuchi Y."/>
            <person name="Abe K."/>
            <person name="Yokota A."/>
            <person name="Yabe S."/>
        </authorList>
    </citation>
    <scope>NUCLEOTIDE SEQUENCE [LARGE SCALE GENOMIC DNA]</scope>
    <source>
        <strain evidence="6">Uno16</strain>
    </source>
</reference>
<keyword evidence="2" id="KW-0238">DNA-binding</keyword>
<dbReference type="Gene3D" id="1.10.10.60">
    <property type="entry name" value="Homeodomain-like"/>
    <property type="match status" value="1"/>
</dbReference>
<name>A0A402B665_9CHLR</name>
<dbReference type="InterPro" id="IPR009057">
    <property type="entry name" value="Homeodomain-like_sf"/>
</dbReference>
<dbReference type="InterPro" id="IPR003313">
    <property type="entry name" value="AraC-bd"/>
</dbReference>
<keyword evidence="6" id="KW-1185">Reference proteome</keyword>
<accession>A0A402B665</accession>
<dbReference type="Pfam" id="PF12833">
    <property type="entry name" value="HTH_18"/>
    <property type="match status" value="1"/>
</dbReference>
<dbReference type="InterPro" id="IPR037923">
    <property type="entry name" value="HTH-like"/>
</dbReference>
<keyword evidence="3" id="KW-0804">Transcription</keyword>
<dbReference type="Pfam" id="PF02311">
    <property type="entry name" value="AraC_binding"/>
    <property type="match status" value="1"/>
</dbReference>
<dbReference type="SUPFAM" id="SSF51215">
    <property type="entry name" value="Regulatory protein AraC"/>
    <property type="match status" value="1"/>
</dbReference>
<dbReference type="InterPro" id="IPR014710">
    <property type="entry name" value="RmlC-like_jellyroll"/>
</dbReference>
<evidence type="ECO:0000256" key="1">
    <source>
        <dbReference type="ARBA" id="ARBA00023015"/>
    </source>
</evidence>
<dbReference type="GO" id="GO:0003700">
    <property type="term" value="F:DNA-binding transcription factor activity"/>
    <property type="evidence" value="ECO:0007669"/>
    <property type="project" value="InterPro"/>
</dbReference>
<gene>
    <name evidence="5" type="primary">rhaR</name>
    <name evidence="5" type="ORF">KDA_23220</name>
</gene>
<dbReference type="PANTHER" id="PTHR43280">
    <property type="entry name" value="ARAC-FAMILY TRANSCRIPTIONAL REGULATOR"/>
    <property type="match status" value="1"/>
</dbReference>
<dbReference type="PROSITE" id="PS01124">
    <property type="entry name" value="HTH_ARAC_FAMILY_2"/>
    <property type="match status" value="1"/>
</dbReference>
<evidence type="ECO:0000313" key="6">
    <source>
        <dbReference type="Proteomes" id="UP000287171"/>
    </source>
</evidence>
<dbReference type="Gene3D" id="2.60.120.10">
    <property type="entry name" value="Jelly Rolls"/>
    <property type="match status" value="1"/>
</dbReference>
<evidence type="ECO:0000259" key="4">
    <source>
        <dbReference type="PROSITE" id="PS01124"/>
    </source>
</evidence>
<dbReference type="GO" id="GO:0043565">
    <property type="term" value="F:sequence-specific DNA binding"/>
    <property type="evidence" value="ECO:0007669"/>
    <property type="project" value="InterPro"/>
</dbReference>
<dbReference type="SMART" id="SM00342">
    <property type="entry name" value="HTH_ARAC"/>
    <property type="match status" value="1"/>
</dbReference>
<dbReference type="RefSeq" id="WP_161982080.1">
    <property type="nucleotide sequence ID" value="NZ_BIFT01000001.1"/>
</dbReference>
<keyword evidence="1" id="KW-0805">Transcription regulation</keyword>
<comment type="caution">
    <text evidence="5">The sequence shown here is derived from an EMBL/GenBank/DDBJ whole genome shotgun (WGS) entry which is preliminary data.</text>
</comment>
<dbReference type="SUPFAM" id="SSF46689">
    <property type="entry name" value="Homeodomain-like"/>
    <property type="match status" value="2"/>
</dbReference>
<organism evidence="5 6">
    <name type="scientific">Dictyobacter alpinus</name>
    <dbReference type="NCBI Taxonomy" id="2014873"/>
    <lineage>
        <taxon>Bacteria</taxon>
        <taxon>Bacillati</taxon>
        <taxon>Chloroflexota</taxon>
        <taxon>Ktedonobacteria</taxon>
        <taxon>Ktedonobacterales</taxon>
        <taxon>Dictyobacteraceae</taxon>
        <taxon>Dictyobacter</taxon>
    </lineage>
</organism>
<feature type="domain" description="HTH araC/xylS-type" evidence="4">
    <location>
        <begin position="222"/>
        <end position="320"/>
    </location>
</feature>
<evidence type="ECO:0000313" key="5">
    <source>
        <dbReference type="EMBL" id="GCE26838.1"/>
    </source>
</evidence>
<dbReference type="Proteomes" id="UP000287171">
    <property type="component" value="Unassembled WGS sequence"/>
</dbReference>
<sequence length="326" mass="37374">MHASVRLHYKHPVSSQQDLQSCLFSSLAMHPQLPLCARQEFYGQGTDTGLHKHEDFYAFYVVQGGRGVHLINNQPYAITRGNVYVLPPGTTHAYRQYSQLIIHAFYFQPHLFSMTEQAALRALSGFWQLFVLPDEQAATCETRIDHHLHLSPEQHREIEQEINEICREFSTDTLDGTLLTQNQFLRMLIHVARWQGEQGSDNWQSEPAEASDIDLQQKMGLAGVVHFCEEHFHESLTVPQLAAQMFLSPSRFSEIFSQEVGMSPAAYIKQLRLERVQTLLRTSTLTTTKIAHQVGYRDSAQLARVFRSTFHSTPTAYRRSFQAQPE</sequence>
<dbReference type="EMBL" id="BIFT01000001">
    <property type="protein sequence ID" value="GCE26838.1"/>
    <property type="molecule type" value="Genomic_DNA"/>
</dbReference>
<evidence type="ECO:0000256" key="2">
    <source>
        <dbReference type="ARBA" id="ARBA00023125"/>
    </source>
</evidence>
<dbReference type="PANTHER" id="PTHR43280:SF28">
    <property type="entry name" value="HTH-TYPE TRANSCRIPTIONAL ACTIVATOR RHAS"/>
    <property type="match status" value="1"/>
</dbReference>
<evidence type="ECO:0000256" key="3">
    <source>
        <dbReference type="ARBA" id="ARBA00023163"/>
    </source>
</evidence>
<dbReference type="InterPro" id="IPR018060">
    <property type="entry name" value="HTH_AraC"/>
</dbReference>
<protein>
    <submittedName>
        <fullName evidence="5">AraC family transcriptional regulator</fullName>
    </submittedName>
</protein>
<dbReference type="AlphaFoldDB" id="A0A402B665"/>